<dbReference type="InterPro" id="IPR006140">
    <property type="entry name" value="D-isomer_DH_NAD-bd"/>
</dbReference>
<dbReference type="AlphaFoldDB" id="A0A061GBZ1"/>
<name>A0A061GBZ1_THECC</name>
<feature type="domain" description="D-isomer specific 2-hydroxyacid dehydrogenase catalytic" evidence="8">
    <location>
        <begin position="47"/>
        <end position="333"/>
    </location>
</feature>
<dbReference type="CDD" id="cd12156">
    <property type="entry name" value="HPPR"/>
    <property type="match status" value="1"/>
</dbReference>
<evidence type="ECO:0000256" key="5">
    <source>
        <dbReference type="ARBA" id="ARBA00023238"/>
    </source>
</evidence>
<keyword evidence="3 7" id="KW-0560">Oxidoreductase</keyword>
<dbReference type="HOGENOM" id="CLU_019796_1_2_1"/>
<dbReference type="GO" id="GO:0009854">
    <property type="term" value="P:oxidative photosynthetic carbon pathway"/>
    <property type="evidence" value="ECO:0007669"/>
    <property type="project" value="UniProtKB-KW"/>
</dbReference>
<evidence type="ECO:0000256" key="1">
    <source>
        <dbReference type="ARBA" id="ARBA00022594"/>
    </source>
</evidence>
<keyword evidence="2" id="KW-0521">NADP</keyword>
<reference evidence="10 11" key="1">
    <citation type="journal article" date="2013" name="Genome Biol.">
        <title>The genome sequence of the most widely cultivated cacao type and its use to identify candidate genes regulating pod color.</title>
        <authorList>
            <person name="Motamayor J.C."/>
            <person name="Mockaitis K."/>
            <person name="Schmutz J."/>
            <person name="Haiminen N."/>
            <person name="Iii D.L."/>
            <person name="Cornejo O."/>
            <person name="Findley S.D."/>
            <person name="Zheng P."/>
            <person name="Utro F."/>
            <person name="Royaert S."/>
            <person name="Saski C."/>
            <person name="Jenkins J."/>
            <person name="Podicheti R."/>
            <person name="Zhao M."/>
            <person name="Scheffler B.E."/>
            <person name="Stack J.C."/>
            <person name="Feltus F.A."/>
            <person name="Mustiga G.M."/>
            <person name="Amores F."/>
            <person name="Phillips W."/>
            <person name="Marelli J.P."/>
            <person name="May G.D."/>
            <person name="Shapiro H."/>
            <person name="Ma J."/>
            <person name="Bustamante C.D."/>
            <person name="Schnell R.J."/>
            <person name="Main D."/>
            <person name="Gilbert D."/>
            <person name="Parida L."/>
            <person name="Kuhn D.N."/>
        </authorList>
    </citation>
    <scope>NUCLEOTIDE SEQUENCE [LARGE SCALE GENOMIC DNA]</scope>
    <source>
        <strain evidence="11">cv. Matina 1-6</strain>
    </source>
</reference>
<evidence type="ECO:0000259" key="9">
    <source>
        <dbReference type="Pfam" id="PF02826"/>
    </source>
</evidence>
<dbReference type="FunFam" id="3.40.50.720:FF:000213">
    <property type="entry name" value="Putative 2-hydroxyacid dehydrogenase"/>
    <property type="match status" value="1"/>
</dbReference>
<protein>
    <submittedName>
        <fullName evidence="10">D-isomer specific 2-hydroxyacid dehydrogenase family protein, putative</fullName>
    </submittedName>
</protein>
<evidence type="ECO:0000256" key="3">
    <source>
        <dbReference type="ARBA" id="ARBA00023002"/>
    </source>
</evidence>
<proteinExistence type="inferred from homology"/>
<dbReference type="GO" id="GO:0005829">
    <property type="term" value="C:cytosol"/>
    <property type="evidence" value="ECO:0000318"/>
    <property type="project" value="GO_Central"/>
</dbReference>
<evidence type="ECO:0000313" key="10">
    <source>
        <dbReference type="EMBL" id="EOY24564.1"/>
    </source>
</evidence>
<gene>
    <name evidence="10" type="ORF">TCM_016135</name>
</gene>
<accession>A0A061GBZ1</accession>
<dbReference type="InterPro" id="IPR006139">
    <property type="entry name" value="D-isomer_2_OHA_DH_cat_dom"/>
</dbReference>
<evidence type="ECO:0000256" key="4">
    <source>
        <dbReference type="ARBA" id="ARBA00023027"/>
    </source>
</evidence>
<dbReference type="SUPFAM" id="SSF51735">
    <property type="entry name" value="NAD(P)-binding Rossmann-fold domains"/>
    <property type="match status" value="1"/>
</dbReference>
<dbReference type="EMBL" id="CM001881">
    <property type="protein sequence ID" value="EOY24564.1"/>
    <property type="molecule type" value="Genomic_DNA"/>
</dbReference>
<comment type="similarity">
    <text evidence="6">Belongs to the D-isomer specific 2-hydroxyacid dehydrogenase family. GyaR subfamily.</text>
</comment>
<dbReference type="GO" id="GO:0030267">
    <property type="term" value="F:glyoxylate reductase (NADPH) activity"/>
    <property type="evidence" value="ECO:0000318"/>
    <property type="project" value="GO_Central"/>
</dbReference>
<keyword evidence="1" id="KW-0323">Glycolate pathway</keyword>
<keyword evidence="4" id="KW-0520">NAD</keyword>
<dbReference type="GO" id="GO:0051287">
    <property type="term" value="F:NAD binding"/>
    <property type="evidence" value="ECO:0007669"/>
    <property type="project" value="InterPro"/>
</dbReference>
<dbReference type="PANTHER" id="PTHR10996">
    <property type="entry name" value="2-HYDROXYACID DEHYDROGENASE-RELATED"/>
    <property type="match status" value="1"/>
</dbReference>
<evidence type="ECO:0000256" key="7">
    <source>
        <dbReference type="RuleBase" id="RU003719"/>
    </source>
</evidence>
<sequence length="338" mass="36855">MGYHQKPQYLSKTVEQDLLLPRVLVLRSPPVPSFFFSKSHLQAHFHLVDQLDSPEPTHSFLSRHAASVLALLCVASTRVSSETLSLLPSLKLVVASSAGLDHIDLGECRRRGITVTSAGQVFTEDVADFAVGLLIDVLRRVSASDGCVRARLWAEKRPFPLGVKLGGNRVGIVGLGRIGSEVAKRLIDFGCSIAYCSRKEKPSVPYPYYSTVSELATNSDVLILCCSLTKETHHIINKGVMEALGKEGVIINIGRGALIDEKELVKFLEQGQIRGAGLDVYENEPHVSQELFAMENVVLAPHAAVYTLESFAALQELVVGNLKAFFSNKPLLTPAQLE</sequence>
<feature type="domain" description="D-isomer specific 2-hydroxyacid dehydrogenase NAD-binding" evidence="9">
    <location>
        <begin position="131"/>
        <end position="304"/>
    </location>
</feature>
<keyword evidence="11" id="KW-1185">Reference proteome</keyword>
<dbReference type="PANTHER" id="PTHR10996:SF268">
    <property type="entry name" value="GLYOXYLATE_HYDROXYPYRUVATE REDUCTASE HPR3"/>
    <property type="match status" value="1"/>
</dbReference>
<evidence type="ECO:0000259" key="8">
    <source>
        <dbReference type="Pfam" id="PF00389"/>
    </source>
</evidence>
<dbReference type="Proteomes" id="UP000026915">
    <property type="component" value="Chromosome 3"/>
</dbReference>
<dbReference type="SUPFAM" id="SSF52283">
    <property type="entry name" value="Formate/glycerate dehydrogenase catalytic domain-like"/>
    <property type="match status" value="1"/>
</dbReference>
<dbReference type="InParanoid" id="A0A061GBZ1"/>
<evidence type="ECO:0000313" key="11">
    <source>
        <dbReference type="Proteomes" id="UP000026915"/>
    </source>
</evidence>
<dbReference type="GO" id="GO:0016618">
    <property type="term" value="F:hydroxypyruvate reductase [NAD(P)H] activity"/>
    <property type="evidence" value="ECO:0000318"/>
    <property type="project" value="GO_Central"/>
</dbReference>
<dbReference type="Gramene" id="EOY24564">
    <property type="protein sequence ID" value="EOY24564"/>
    <property type="gene ID" value="TCM_016135"/>
</dbReference>
<evidence type="ECO:0000256" key="2">
    <source>
        <dbReference type="ARBA" id="ARBA00022857"/>
    </source>
</evidence>
<dbReference type="InterPro" id="IPR050223">
    <property type="entry name" value="D-isomer_2-hydroxyacid_DH"/>
</dbReference>
<evidence type="ECO:0000256" key="6">
    <source>
        <dbReference type="ARBA" id="ARBA00061400"/>
    </source>
</evidence>
<dbReference type="FunCoup" id="A0A061GBZ1">
    <property type="interactions" value="1282"/>
</dbReference>
<dbReference type="Pfam" id="PF02826">
    <property type="entry name" value="2-Hacid_dh_C"/>
    <property type="match status" value="1"/>
</dbReference>
<dbReference type="eggNOG" id="KOG0069">
    <property type="taxonomic scope" value="Eukaryota"/>
</dbReference>
<dbReference type="InterPro" id="IPR036291">
    <property type="entry name" value="NAD(P)-bd_dom_sf"/>
</dbReference>
<dbReference type="OMA" id="IPYYPFD"/>
<dbReference type="STRING" id="3641.A0A061GBZ1"/>
<keyword evidence="5" id="KW-0601">Photorespiration</keyword>
<dbReference type="Gene3D" id="3.40.50.720">
    <property type="entry name" value="NAD(P)-binding Rossmann-like Domain"/>
    <property type="match status" value="2"/>
</dbReference>
<organism evidence="10 11">
    <name type="scientific">Theobroma cacao</name>
    <name type="common">Cacao</name>
    <name type="synonym">Cocoa</name>
    <dbReference type="NCBI Taxonomy" id="3641"/>
    <lineage>
        <taxon>Eukaryota</taxon>
        <taxon>Viridiplantae</taxon>
        <taxon>Streptophyta</taxon>
        <taxon>Embryophyta</taxon>
        <taxon>Tracheophyta</taxon>
        <taxon>Spermatophyta</taxon>
        <taxon>Magnoliopsida</taxon>
        <taxon>eudicotyledons</taxon>
        <taxon>Gunneridae</taxon>
        <taxon>Pentapetalae</taxon>
        <taxon>rosids</taxon>
        <taxon>malvids</taxon>
        <taxon>Malvales</taxon>
        <taxon>Malvaceae</taxon>
        <taxon>Byttnerioideae</taxon>
        <taxon>Theobroma</taxon>
    </lineage>
</organism>
<dbReference type="Pfam" id="PF00389">
    <property type="entry name" value="2-Hacid_dh"/>
    <property type="match status" value="1"/>
</dbReference>